<dbReference type="Pfam" id="PF00069">
    <property type="entry name" value="Pkinase"/>
    <property type="match status" value="1"/>
</dbReference>
<reference evidence="2 3" key="1">
    <citation type="journal article" date="2016" name="Mol. Biol. Evol.">
        <title>Comparative Genomics of Early-Diverging Mushroom-Forming Fungi Provides Insights into the Origins of Lignocellulose Decay Capabilities.</title>
        <authorList>
            <person name="Nagy L.G."/>
            <person name="Riley R."/>
            <person name="Tritt A."/>
            <person name="Adam C."/>
            <person name="Daum C."/>
            <person name="Floudas D."/>
            <person name="Sun H."/>
            <person name="Yadav J.S."/>
            <person name="Pangilinan J."/>
            <person name="Larsson K.H."/>
            <person name="Matsuura K."/>
            <person name="Barry K."/>
            <person name="Labutti K."/>
            <person name="Kuo R."/>
            <person name="Ohm R.A."/>
            <person name="Bhattacharya S.S."/>
            <person name="Shirouzu T."/>
            <person name="Yoshinaga Y."/>
            <person name="Martin F.M."/>
            <person name="Grigoriev I.V."/>
            <person name="Hibbett D.S."/>
        </authorList>
    </citation>
    <scope>NUCLEOTIDE SEQUENCE [LARGE SCALE GENOMIC DNA]</scope>
    <source>
        <strain evidence="2 3">HHB10207 ss-3</strain>
    </source>
</reference>
<keyword evidence="2" id="KW-0808">Transferase</keyword>
<dbReference type="Proteomes" id="UP000076798">
    <property type="component" value="Unassembled WGS sequence"/>
</dbReference>
<gene>
    <name evidence="2" type="ORF">SISSUDRAFT_989693</name>
</gene>
<keyword evidence="2" id="KW-0418">Kinase</keyword>
<dbReference type="InterPro" id="IPR000719">
    <property type="entry name" value="Prot_kinase_dom"/>
</dbReference>
<dbReference type="SUPFAM" id="SSF56112">
    <property type="entry name" value="Protein kinase-like (PK-like)"/>
    <property type="match status" value="1"/>
</dbReference>
<dbReference type="EMBL" id="KV428118">
    <property type="protein sequence ID" value="KZT36075.1"/>
    <property type="molecule type" value="Genomic_DNA"/>
</dbReference>
<keyword evidence="3" id="KW-1185">Reference proteome</keyword>
<dbReference type="STRING" id="1314776.A0A166B7N0"/>
<evidence type="ECO:0000313" key="2">
    <source>
        <dbReference type="EMBL" id="KZT36075.1"/>
    </source>
</evidence>
<dbReference type="CDD" id="cd14016">
    <property type="entry name" value="STKc_CK1"/>
    <property type="match status" value="1"/>
</dbReference>
<dbReference type="GO" id="GO:0005524">
    <property type="term" value="F:ATP binding"/>
    <property type="evidence" value="ECO:0007669"/>
    <property type="project" value="InterPro"/>
</dbReference>
<protein>
    <submittedName>
        <fullName evidence="2">Casein kinase 1, epsilon</fullName>
    </submittedName>
</protein>
<dbReference type="InterPro" id="IPR050235">
    <property type="entry name" value="CK1_Ser-Thr_kinase"/>
</dbReference>
<dbReference type="PANTHER" id="PTHR11909">
    <property type="entry name" value="CASEIN KINASE-RELATED"/>
    <property type="match status" value="1"/>
</dbReference>
<name>A0A166B7N0_9AGAM</name>
<organism evidence="2 3">
    <name type="scientific">Sistotremastrum suecicum HHB10207 ss-3</name>
    <dbReference type="NCBI Taxonomy" id="1314776"/>
    <lineage>
        <taxon>Eukaryota</taxon>
        <taxon>Fungi</taxon>
        <taxon>Dikarya</taxon>
        <taxon>Basidiomycota</taxon>
        <taxon>Agaricomycotina</taxon>
        <taxon>Agaricomycetes</taxon>
        <taxon>Sistotremastrales</taxon>
        <taxon>Sistotremastraceae</taxon>
        <taxon>Sistotremastrum</taxon>
    </lineage>
</organism>
<evidence type="ECO:0000259" key="1">
    <source>
        <dbReference type="PROSITE" id="PS50011"/>
    </source>
</evidence>
<dbReference type="InterPro" id="IPR011009">
    <property type="entry name" value="Kinase-like_dom_sf"/>
</dbReference>
<dbReference type="OrthoDB" id="3258886at2759"/>
<dbReference type="SMART" id="SM00220">
    <property type="entry name" value="S_TKc"/>
    <property type="match status" value="1"/>
</dbReference>
<evidence type="ECO:0000313" key="3">
    <source>
        <dbReference type="Proteomes" id="UP000076798"/>
    </source>
</evidence>
<dbReference type="Gene3D" id="1.10.510.10">
    <property type="entry name" value="Transferase(Phosphotransferase) domain 1"/>
    <property type="match status" value="1"/>
</dbReference>
<dbReference type="AlphaFoldDB" id="A0A166B7N0"/>
<feature type="non-terminal residue" evidence="2">
    <location>
        <position position="1"/>
    </location>
</feature>
<dbReference type="GO" id="GO:0004672">
    <property type="term" value="F:protein kinase activity"/>
    <property type="evidence" value="ECO:0007669"/>
    <property type="project" value="InterPro"/>
</dbReference>
<sequence>GEVYSAAHLHSGTLVAIKFEDSRKNEGTQEMLPLEHAIYQVLRGGVGIPSVYWFGKEETTNMLVMDLLGPTLETLRFFCRGRLSLKTVLMIADQLISTLEFIHSRGVVCRDLKPENLAMGRGPRSHIVHIFDFGLSRSFKDAVTGQHIPFRDGLMPIGAPRYSSQASFLGHEQGRKDDLESLGFILVWLLTGSLPWKGILAPSIPLKIQKMGQMKAAECIPKICENCPEEFLTYLRYCRSLEFASTPDYHMLRGLFGQIMEKEGWQYDGLFDWSPNITTAAGNLLPDHFI</sequence>
<proteinExistence type="predicted"/>
<accession>A0A166B7N0</accession>
<feature type="domain" description="Protein kinase" evidence="1">
    <location>
        <begin position="1"/>
        <end position="290"/>
    </location>
</feature>
<dbReference type="PROSITE" id="PS50011">
    <property type="entry name" value="PROTEIN_KINASE_DOM"/>
    <property type="match status" value="1"/>
</dbReference>